<evidence type="ECO:0000256" key="1">
    <source>
        <dbReference type="SAM" id="Phobius"/>
    </source>
</evidence>
<comment type="caution">
    <text evidence="4">The sequence shown here is derived from an EMBL/GenBank/DDBJ whole genome shotgun (WGS) entry which is preliminary data.</text>
</comment>
<dbReference type="PANTHER" id="PTHR48090:SF7">
    <property type="entry name" value="RFBJ PROTEIN"/>
    <property type="match status" value="1"/>
</dbReference>
<accession>A0A840YRE6</accession>
<feature type="domain" description="Glycosyltransferase 2-like" evidence="2">
    <location>
        <begin position="66"/>
        <end position="227"/>
    </location>
</feature>
<feature type="domain" description="Low-salt glycan biosynthesis hexosyltransferase Agl6 C-terminal transmembrane region" evidence="3">
    <location>
        <begin position="345"/>
        <end position="437"/>
    </location>
</feature>
<dbReference type="SUPFAM" id="SSF53448">
    <property type="entry name" value="Nucleotide-diphospho-sugar transferases"/>
    <property type="match status" value="1"/>
</dbReference>
<organism evidence="4 5">
    <name type="scientific">Sphingomonas xinjiangensis</name>
    <dbReference type="NCBI Taxonomy" id="643568"/>
    <lineage>
        <taxon>Bacteria</taxon>
        <taxon>Pseudomonadati</taxon>
        <taxon>Pseudomonadota</taxon>
        <taxon>Alphaproteobacteria</taxon>
        <taxon>Sphingomonadales</taxon>
        <taxon>Sphingomonadaceae</taxon>
        <taxon>Sphingomonas</taxon>
    </lineage>
</organism>
<dbReference type="InterPro" id="IPR001173">
    <property type="entry name" value="Glyco_trans_2-like"/>
</dbReference>
<dbReference type="EMBL" id="JACIJF010000014">
    <property type="protein sequence ID" value="MBB5712221.1"/>
    <property type="molecule type" value="Genomic_DNA"/>
</dbReference>
<feature type="transmembrane region" description="Helical" evidence="1">
    <location>
        <begin position="375"/>
        <end position="398"/>
    </location>
</feature>
<feature type="transmembrane region" description="Helical" evidence="1">
    <location>
        <begin position="290"/>
        <end position="310"/>
    </location>
</feature>
<dbReference type="InterPro" id="IPR050256">
    <property type="entry name" value="Glycosyltransferase_2"/>
</dbReference>
<keyword evidence="1" id="KW-0472">Membrane</keyword>
<dbReference type="GO" id="GO:0016740">
    <property type="term" value="F:transferase activity"/>
    <property type="evidence" value="ECO:0007669"/>
    <property type="project" value="UniProtKB-KW"/>
</dbReference>
<dbReference type="Pfam" id="PF00535">
    <property type="entry name" value="Glycos_transf_2"/>
    <property type="match status" value="1"/>
</dbReference>
<keyword evidence="4" id="KW-0808">Transferase</keyword>
<protein>
    <submittedName>
        <fullName evidence="4">Glycosyltransferase involved in cell wall biosynthesis</fullName>
    </submittedName>
</protein>
<dbReference type="Gene3D" id="3.90.550.10">
    <property type="entry name" value="Spore Coat Polysaccharide Biosynthesis Protein SpsA, Chain A"/>
    <property type="match status" value="1"/>
</dbReference>
<dbReference type="RefSeq" id="WP_246352485.1">
    <property type="nucleotide sequence ID" value="NZ_JACIJF010000014.1"/>
</dbReference>
<keyword evidence="5" id="KW-1185">Reference proteome</keyword>
<gene>
    <name evidence="4" type="ORF">FHT02_003478</name>
</gene>
<dbReference type="AlphaFoldDB" id="A0A840YRE6"/>
<feature type="transmembrane region" description="Helical" evidence="1">
    <location>
        <begin position="418"/>
        <end position="437"/>
    </location>
</feature>
<keyword evidence="1" id="KW-1133">Transmembrane helix</keyword>
<dbReference type="Proteomes" id="UP000527143">
    <property type="component" value="Unassembled WGS sequence"/>
</dbReference>
<sequence>MLSAGSKRLLRRHRHTLLMSGSCLNFHCVVNQNFWAAAYHKHMATPAFARTTFAASNASEHEIELSIIMPCLNEAETLGTCIKKARAFLTDYGLSGEIIVADNGSVDGSQQIANAMGARIVDVSARGYGAALIGGINAAHGKFVAMGDADDSYDFSALMPFLAQLREGADLVMGNRFRGGIAPRAMPPLHRWLGNPVLSFLGRAFFRIPVGDFHCGLRAFRRDSIRALSLAAPGMEFASEMVVKAAIEKLDIREVPTTLEPDGRSRPPHLRTWRDGWRHLRFLLIYAPRFLFLYPGLALSGIGLAGLAALAPGDLRVGAIEFGVHTMIFAAMAVLMGSQLIGLSIMARRYGAIVGMWPESRLMQRVRGWFTVERACIFGGAMLMLGISGAVTATSIWASLGFGGLNPSALMRLTIPSMLMACIGLQTVVTAFFIGLLDQPRER</sequence>
<evidence type="ECO:0000313" key="5">
    <source>
        <dbReference type="Proteomes" id="UP000527143"/>
    </source>
</evidence>
<dbReference type="PANTHER" id="PTHR48090">
    <property type="entry name" value="UNDECAPRENYL-PHOSPHATE 4-DEOXY-4-FORMAMIDO-L-ARABINOSE TRANSFERASE-RELATED"/>
    <property type="match status" value="1"/>
</dbReference>
<evidence type="ECO:0000259" key="2">
    <source>
        <dbReference type="Pfam" id="PF00535"/>
    </source>
</evidence>
<dbReference type="CDD" id="cd04179">
    <property type="entry name" value="DPM_DPG-synthase_like"/>
    <property type="match status" value="1"/>
</dbReference>
<dbReference type="InterPro" id="IPR058718">
    <property type="entry name" value="Agl6_TM_C"/>
</dbReference>
<evidence type="ECO:0000313" key="4">
    <source>
        <dbReference type="EMBL" id="MBB5712221.1"/>
    </source>
</evidence>
<dbReference type="InterPro" id="IPR029044">
    <property type="entry name" value="Nucleotide-diphossugar_trans"/>
</dbReference>
<feature type="transmembrane region" description="Helical" evidence="1">
    <location>
        <begin position="322"/>
        <end position="347"/>
    </location>
</feature>
<dbReference type="Pfam" id="PF26629">
    <property type="entry name" value="GT2_TM_C"/>
    <property type="match status" value="1"/>
</dbReference>
<reference evidence="4 5" key="1">
    <citation type="submission" date="2020-08" db="EMBL/GenBank/DDBJ databases">
        <title>Genomic Encyclopedia of Type Strains, Phase IV (KMG-IV): sequencing the most valuable type-strain genomes for metagenomic binning, comparative biology and taxonomic classification.</title>
        <authorList>
            <person name="Goeker M."/>
        </authorList>
    </citation>
    <scope>NUCLEOTIDE SEQUENCE [LARGE SCALE GENOMIC DNA]</scope>
    <source>
        <strain evidence="4 5">DSM 26736</strain>
    </source>
</reference>
<proteinExistence type="predicted"/>
<name>A0A840YRE6_9SPHN</name>
<keyword evidence="1" id="KW-0812">Transmembrane</keyword>
<evidence type="ECO:0000259" key="3">
    <source>
        <dbReference type="Pfam" id="PF26629"/>
    </source>
</evidence>